<keyword evidence="2" id="KW-1185">Reference proteome</keyword>
<comment type="caution">
    <text evidence="1">The sequence shown here is derived from an EMBL/GenBank/DDBJ whole genome shotgun (WGS) entry which is preliminary data.</text>
</comment>
<dbReference type="EMBL" id="JANBPW010004885">
    <property type="protein sequence ID" value="KAJ1933870.1"/>
    <property type="molecule type" value="Genomic_DNA"/>
</dbReference>
<accession>A0ACC1J1C3</accession>
<organism evidence="1 2">
    <name type="scientific">Linderina macrospora</name>
    <dbReference type="NCBI Taxonomy" id="4868"/>
    <lineage>
        <taxon>Eukaryota</taxon>
        <taxon>Fungi</taxon>
        <taxon>Fungi incertae sedis</taxon>
        <taxon>Zoopagomycota</taxon>
        <taxon>Kickxellomycotina</taxon>
        <taxon>Kickxellomycetes</taxon>
        <taxon>Kickxellales</taxon>
        <taxon>Kickxellaceae</taxon>
        <taxon>Linderina</taxon>
    </lineage>
</organism>
<name>A0ACC1J1C3_9FUNG</name>
<evidence type="ECO:0000313" key="2">
    <source>
        <dbReference type="Proteomes" id="UP001150603"/>
    </source>
</evidence>
<feature type="non-terminal residue" evidence="1">
    <location>
        <position position="426"/>
    </location>
</feature>
<evidence type="ECO:0000313" key="1">
    <source>
        <dbReference type="EMBL" id="KAJ1933870.1"/>
    </source>
</evidence>
<proteinExistence type="predicted"/>
<gene>
    <name evidence="1" type="ORF">FBU59_005886</name>
</gene>
<reference evidence="1" key="1">
    <citation type="submission" date="2022-07" db="EMBL/GenBank/DDBJ databases">
        <title>Phylogenomic reconstructions and comparative analyses of Kickxellomycotina fungi.</title>
        <authorList>
            <person name="Reynolds N.K."/>
            <person name="Stajich J.E."/>
            <person name="Barry K."/>
            <person name="Grigoriev I.V."/>
            <person name="Crous P."/>
            <person name="Smith M.E."/>
        </authorList>
    </citation>
    <scope>NUCLEOTIDE SEQUENCE</scope>
    <source>
        <strain evidence="1">NRRL 5244</strain>
    </source>
</reference>
<protein>
    <submittedName>
        <fullName evidence="1">Uncharacterized protein</fullName>
    </submittedName>
</protein>
<dbReference type="Proteomes" id="UP001150603">
    <property type="component" value="Unassembled WGS sequence"/>
</dbReference>
<sequence>MDGLENVDAFFDRTSPVKPKATPRARTSMQALQNMGKAASPTPMRGEQTMLGDLGTLDEVSDDEPGTDIHAESPTVATRRSASRRATMMPDSDTGLGWLKEARKGRRATMALATAKGASLIKSPVRRSPRPQTPRRQTPRPQTPRKQTPRKQLPASLMDTESEKDDDEDTPVNLSEEGEPGFDIEEPRAGSMDNEQPGAGEFRIDDTEDQFEETELEDFEATAPVDQTFDEEIVQDDNQGFGSDLDTQLDSIDPTSGNSPEPVVVNKEPASVKKPRGRPRKTPTTTTTTNGNGNGSKAPVDDKKEIRRSSRTSVQPLAFWRNEHIEYGYEQTSSGAHVPKVKNIVRVRKTAEEKNQARRRRLALGKQPLPSLRGIKRSELDLDDREKFFYYDDENYGFPVSSDRGCKFGPRPPKYLDNPSSVGQKR</sequence>